<dbReference type="GO" id="GO:0008270">
    <property type="term" value="F:zinc ion binding"/>
    <property type="evidence" value="ECO:0007669"/>
    <property type="project" value="InterPro"/>
</dbReference>
<evidence type="ECO:0000259" key="3">
    <source>
        <dbReference type="Pfam" id="PF11838"/>
    </source>
</evidence>
<evidence type="ECO:0000313" key="5">
    <source>
        <dbReference type="Proteomes" id="UP000002748"/>
    </source>
</evidence>
<dbReference type="GO" id="GO:0005737">
    <property type="term" value="C:cytoplasm"/>
    <property type="evidence" value="ECO:0007669"/>
    <property type="project" value="TreeGrafter"/>
</dbReference>
<dbReference type="InterPro" id="IPR050344">
    <property type="entry name" value="Peptidase_M1_aminopeptidases"/>
</dbReference>
<dbReference type="SUPFAM" id="SSF55486">
    <property type="entry name" value="Metalloproteases ('zincins'), catalytic domain"/>
    <property type="match status" value="1"/>
</dbReference>
<evidence type="ECO:0000256" key="1">
    <source>
        <dbReference type="ARBA" id="ARBA00010136"/>
    </source>
</evidence>
<dbReference type="InterPro" id="IPR024571">
    <property type="entry name" value="ERAP1-like_C_dom"/>
</dbReference>
<dbReference type="EMBL" id="ALBS01000318">
    <property type="protein sequence ID" value="EJT45917.1"/>
    <property type="molecule type" value="Genomic_DNA"/>
</dbReference>
<name>J6ET34_TRIAS</name>
<dbReference type="GO" id="GO:0070006">
    <property type="term" value="F:metalloaminopeptidase activity"/>
    <property type="evidence" value="ECO:0007669"/>
    <property type="project" value="TreeGrafter"/>
</dbReference>
<keyword evidence="4" id="KW-0645">Protease</keyword>
<dbReference type="RefSeq" id="XP_014176326.1">
    <property type="nucleotide sequence ID" value="XM_014320851.1"/>
</dbReference>
<dbReference type="Pfam" id="PF11838">
    <property type="entry name" value="ERAP1_C"/>
    <property type="match status" value="1"/>
</dbReference>
<reference evidence="4 5" key="1">
    <citation type="journal article" date="2012" name="Eukaryot. Cell">
        <title>Draft genome sequence of CBS 2479, the standard type strain of Trichosporon asahii.</title>
        <authorList>
            <person name="Yang R.Y."/>
            <person name="Li H.T."/>
            <person name="Zhu H."/>
            <person name="Zhou G.P."/>
            <person name="Wang M."/>
            <person name="Wang L."/>
        </authorList>
    </citation>
    <scope>NUCLEOTIDE SEQUENCE [LARGE SCALE GENOMIC DNA]</scope>
    <source>
        <strain evidence="5">ATCC 90039 / CBS 2479 / JCM 2466 / KCTC 7840 / NCYC 2677 / UAMH 7654</strain>
    </source>
</reference>
<dbReference type="Pfam" id="PF01433">
    <property type="entry name" value="Peptidase_M1"/>
    <property type="match status" value="1"/>
</dbReference>
<proteinExistence type="inferred from homology"/>
<dbReference type="PANTHER" id="PTHR11533:SF174">
    <property type="entry name" value="PUROMYCIN-SENSITIVE AMINOPEPTIDASE-RELATED"/>
    <property type="match status" value="1"/>
</dbReference>
<dbReference type="MEROPS" id="M01.012"/>
<dbReference type="HOGENOM" id="CLU_007335_1_1_1"/>
<gene>
    <name evidence="4" type="ORF">A1Q1_05642</name>
</gene>
<evidence type="ECO:0000259" key="2">
    <source>
        <dbReference type="Pfam" id="PF01433"/>
    </source>
</evidence>
<sequence length="516" mass="55776">MGYLVSTEQAGYNGSWISFALGRKQWAYVADTRPSTHPIAADVPDLETARQVFDGISYAKGASVLKQLMAYAGRDAFLDASKAYFNKHAFSSTTLDDFVSCLKDSSDADLSTWVPSWLETSGPSIITTERDGDKLFVTTESVDAMTGKPVQRNHRVTVSTFARGDNGVKRTASVSVLLDKPRVEVPLPEGTAVDLAIANDEDLTYALLRFDPKSVDVLTENISSLEPTLTRAVAWSALWNMVRDAKLPAARFLEAVQNNILAEADSGILALVLGLAGEATSFFLPPKARPDAAANLIKTLSKGLAAAEPGSDQQRQWANALVREAADSPSGESPLRDLLAGKVSGLELTPTLRWRALASLAALGKTDKSELDAEYKRDSTMTGATALARAEASFPGVEVKRRVWDELTTESLTNDRQGALIAGFAQGPSSDRKEFVAPYFANLTKWWKEMTMTMATRLARGVFPGSSIEEGKLGSNAVEKAAQAWLDQNENAAKSLRRIVIEGLAGLRRQLAAQEL</sequence>
<comment type="caution">
    <text evidence="4">The sequence shown here is derived from an EMBL/GenBank/DDBJ whole genome shotgun (WGS) entry which is preliminary data.</text>
</comment>
<dbReference type="PANTHER" id="PTHR11533">
    <property type="entry name" value="PROTEASE M1 ZINC METALLOPROTEASE"/>
    <property type="match status" value="1"/>
</dbReference>
<dbReference type="AlphaFoldDB" id="J6ET34"/>
<accession>J6ET34</accession>
<dbReference type="KEGG" id="tasa:A1Q1_05642"/>
<dbReference type="VEuPathDB" id="FungiDB:A1Q1_05642"/>
<feature type="domain" description="Peptidase M1 membrane alanine aminopeptidase" evidence="2">
    <location>
        <begin position="7"/>
        <end position="117"/>
    </location>
</feature>
<feature type="domain" description="ERAP1-like C-terminal" evidence="3">
    <location>
        <begin position="197"/>
        <end position="509"/>
    </location>
</feature>
<dbReference type="GO" id="GO:0043171">
    <property type="term" value="P:peptide catabolic process"/>
    <property type="evidence" value="ECO:0007669"/>
    <property type="project" value="TreeGrafter"/>
</dbReference>
<keyword evidence="4" id="KW-0378">Hydrolase</keyword>
<comment type="similarity">
    <text evidence="1">Belongs to the peptidase M1 family.</text>
</comment>
<evidence type="ECO:0000313" key="4">
    <source>
        <dbReference type="EMBL" id="EJT45917.1"/>
    </source>
</evidence>
<dbReference type="GeneID" id="25989154"/>
<dbReference type="GO" id="GO:0005615">
    <property type="term" value="C:extracellular space"/>
    <property type="evidence" value="ECO:0007669"/>
    <property type="project" value="TreeGrafter"/>
</dbReference>
<dbReference type="Proteomes" id="UP000002748">
    <property type="component" value="Unassembled WGS sequence"/>
</dbReference>
<dbReference type="InterPro" id="IPR027268">
    <property type="entry name" value="Peptidase_M4/M1_CTD_sf"/>
</dbReference>
<dbReference type="GO" id="GO:0016020">
    <property type="term" value="C:membrane"/>
    <property type="evidence" value="ECO:0007669"/>
    <property type="project" value="TreeGrafter"/>
</dbReference>
<keyword evidence="4" id="KW-0031">Aminopeptidase</keyword>
<dbReference type="OrthoDB" id="10031169at2759"/>
<protein>
    <submittedName>
        <fullName evidence="4">Aminopeptidase N</fullName>
    </submittedName>
</protein>
<dbReference type="Gene3D" id="1.10.390.10">
    <property type="entry name" value="Neutral Protease Domain 2"/>
    <property type="match status" value="1"/>
</dbReference>
<dbReference type="GO" id="GO:0042277">
    <property type="term" value="F:peptide binding"/>
    <property type="evidence" value="ECO:0007669"/>
    <property type="project" value="TreeGrafter"/>
</dbReference>
<organism evidence="4 5">
    <name type="scientific">Trichosporon asahii var. asahii (strain ATCC 90039 / CBS 2479 / JCM 2466 / KCTC 7840 / NBRC 103889/ NCYC 2677 / UAMH 7654)</name>
    <name type="common">Yeast</name>
    <dbReference type="NCBI Taxonomy" id="1186058"/>
    <lineage>
        <taxon>Eukaryota</taxon>
        <taxon>Fungi</taxon>
        <taxon>Dikarya</taxon>
        <taxon>Basidiomycota</taxon>
        <taxon>Agaricomycotina</taxon>
        <taxon>Tremellomycetes</taxon>
        <taxon>Trichosporonales</taxon>
        <taxon>Trichosporonaceae</taxon>
        <taxon>Trichosporon</taxon>
    </lineage>
</organism>
<dbReference type="InterPro" id="IPR014782">
    <property type="entry name" value="Peptidase_M1_dom"/>
</dbReference>